<accession>F9DQ34</accession>
<proteinExistence type="predicted"/>
<comment type="caution">
    <text evidence="1">The sequence shown here is derived from an EMBL/GenBank/DDBJ whole genome shotgun (WGS) entry which is preliminary data.</text>
</comment>
<evidence type="ECO:0000313" key="1">
    <source>
        <dbReference type="EMBL" id="EGQ27227.1"/>
    </source>
</evidence>
<dbReference type="EMBL" id="AFPZ01000020">
    <property type="protein sequence ID" value="EGQ27227.1"/>
    <property type="molecule type" value="Genomic_DNA"/>
</dbReference>
<organism evidence="1 2">
    <name type="scientific">Sporosarcina newyorkensis 2681</name>
    <dbReference type="NCBI Taxonomy" id="1027292"/>
    <lineage>
        <taxon>Bacteria</taxon>
        <taxon>Bacillati</taxon>
        <taxon>Bacillota</taxon>
        <taxon>Bacilli</taxon>
        <taxon>Bacillales</taxon>
        <taxon>Caryophanaceae</taxon>
        <taxon>Sporosarcina</taxon>
    </lineage>
</organism>
<evidence type="ECO:0000313" key="2">
    <source>
        <dbReference type="Proteomes" id="UP000005316"/>
    </source>
</evidence>
<name>F9DQ34_9BACL</name>
<dbReference type="Proteomes" id="UP000005316">
    <property type="component" value="Unassembled WGS sequence"/>
</dbReference>
<dbReference type="HOGENOM" id="CLU_3205459_0_0_9"/>
<reference evidence="1 2" key="1">
    <citation type="submission" date="2011-04" db="EMBL/GenBank/DDBJ databases">
        <authorList>
            <person name="Muzny D."/>
            <person name="Qin X."/>
            <person name="Deng J."/>
            <person name="Jiang H."/>
            <person name="Liu Y."/>
            <person name="Qu J."/>
            <person name="Song X.-Z."/>
            <person name="Zhang L."/>
            <person name="Thornton R."/>
            <person name="Coyle M."/>
            <person name="Francisco L."/>
            <person name="Jackson L."/>
            <person name="Javaid M."/>
            <person name="Korchina V."/>
            <person name="Kovar C."/>
            <person name="Mata R."/>
            <person name="Mathew T."/>
            <person name="Ngo R."/>
            <person name="Nguyen L."/>
            <person name="Nguyen N."/>
            <person name="Okwuonu G."/>
            <person name="Ongeri F."/>
            <person name="Pham C."/>
            <person name="Simmons D."/>
            <person name="Wilczek-Boney K."/>
            <person name="Hale W."/>
            <person name="Jakkamsetti A."/>
            <person name="Pham P."/>
            <person name="Ruth R."/>
            <person name="San Lucas F."/>
            <person name="Warren J."/>
            <person name="Zhang J."/>
            <person name="Zhao Z."/>
            <person name="Zhou C."/>
            <person name="Zhu D."/>
            <person name="Lee S."/>
            <person name="Bess C."/>
            <person name="Blankenburg K."/>
            <person name="Forbes L."/>
            <person name="Fu Q."/>
            <person name="Gubbala S."/>
            <person name="Hirani K."/>
            <person name="Jayaseelan J.C."/>
            <person name="Lara F."/>
            <person name="Munidasa M."/>
            <person name="Palculict T."/>
            <person name="Patil S."/>
            <person name="Pu L.-L."/>
            <person name="Saada N."/>
            <person name="Tang L."/>
            <person name="Weissenberger G."/>
            <person name="Zhu Y."/>
            <person name="Hemphill L."/>
            <person name="Shang Y."/>
            <person name="Youmans B."/>
            <person name="Ayvaz T."/>
            <person name="Ross M."/>
            <person name="Santibanez J."/>
            <person name="Aqrawi P."/>
            <person name="Gross S."/>
            <person name="Joshi V."/>
            <person name="Fowler G."/>
            <person name="Nazareth L."/>
            <person name="Reid J."/>
            <person name="Worley K."/>
            <person name="Petrosino J."/>
            <person name="Highlander S."/>
            <person name="Gibbs R."/>
        </authorList>
    </citation>
    <scope>NUCLEOTIDE SEQUENCE [LARGE SCALE GENOMIC DNA]</scope>
    <source>
        <strain evidence="1 2">2681</strain>
    </source>
</reference>
<sequence length="45" mass="5241">MIDREIREPNDFAIITHFSIFKRNLAAEIKNNVHGQIQSADEMKV</sequence>
<protein>
    <submittedName>
        <fullName evidence="1">Uncharacterized protein</fullName>
    </submittedName>
</protein>
<gene>
    <name evidence="1" type="ORF">HMPREF9372_0914</name>
</gene>
<dbReference type="AlphaFoldDB" id="F9DQ34"/>